<evidence type="ECO:0008006" key="3">
    <source>
        <dbReference type="Google" id="ProtNLM"/>
    </source>
</evidence>
<feature type="region of interest" description="Disordered" evidence="1">
    <location>
        <begin position="136"/>
        <end position="184"/>
    </location>
</feature>
<accession>A0A7S2JZN3</accession>
<sequence>MTNDVGGITTLLRCDGIDPTLEDCDGLMAAKVAALVGNGAIAQTLKDFDAASGVGVGYCDGEDDNAFVYDYYVVEEESPASAANINERATNSPTATATAADQNQHDDDDGIPTIDFQGGIGYWDDNGVLVLEKDDEDEAQGRAHQQVDLDYDSNEEGFEGNDYPEDEDYYTDNGDDDSGDGDNSCYLNRMPATYIQNEFISNGGLLFDSDDYYYNDVDGQHDDEYRGMFGVNLPARDANFSTQVQYNVGQYAYDEELDGDDDDSGDDYNDRQWMNSHYR</sequence>
<reference evidence="2" key="1">
    <citation type="submission" date="2021-01" db="EMBL/GenBank/DDBJ databases">
        <authorList>
            <person name="Corre E."/>
            <person name="Pelletier E."/>
            <person name="Niang G."/>
            <person name="Scheremetjew M."/>
            <person name="Finn R."/>
            <person name="Kale V."/>
            <person name="Holt S."/>
            <person name="Cochrane G."/>
            <person name="Meng A."/>
            <person name="Brown T."/>
            <person name="Cohen L."/>
        </authorList>
    </citation>
    <scope>NUCLEOTIDE SEQUENCE</scope>
    <source>
        <strain evidence="2">B650</strain>
    </source>
</reference>
<protein>
    <recommendedName>
        <fullName evidence="3">Transcription factor Iwr1 domain-containing protein</fullName>
    </recommendedName>
</protein>
<feature type="region of interest" description="Disordered" evidence="1">
    <location>
        <begin position="90"/>
        <end position="111"/>
    </location>
</feature>
<dbReference type="AlphaFoldDB" id="A0A7S2JZN3"/>
<feature type="compositionally biased region" description="Acidic residues" evidence="1">
    <location>
        <begin position="255"/>
        <end position="267"/>
    </location>
</feature>
<gene>
    <name evidence="2" type="ORF">LDAN0321_LOCUS2420</name>
</gene>
<feature type="compositionally biased region" description="Acidic residues" evidence="1">
    <location>
        <begin position="149"/>
        <end position="180"/>
    </location>
</feature>
<evidence type="ECO:0000313" key="2">
    <source>
        <dbReference type="EMBL" id="CAD9560174.1"/>
    </source>
</evidence>
<name>A0A7S2JZN3_9STRA</name>
<organism evidence="2">
    <name type="scientific">Leptocylindrus danicus</name>
    <dbReference type="NCBI Taxonomy" id="163516"/>
    <lineage>
        <taxon>Eukaryota</taxon>
        <taxon>Sar</taxon>
        <taxon>Stramenopiles</taxon>
        <taxon>Ochrophyta</taxon>
        <taxon>Bacillariophyta</taxon>
        <taxon>Coscinodiscophyceae</taxon>
        <taxon>Chaetocerotophycidae</taxon>
        <taxon>Leptocylindrales</taxon>
        <taxon>Leptocylindraceae</taxon>
        <taxon>Leptocylindrus</taxon>
    </lineage>
</organism>
<dbReference type="EMBL" id="HBGY01003968">
    <property type="protein sequence ID" value="CAD9560174.1"/>
    <property type="molecule type" value="Transcribed_RNA"/>
</dbReference>
<proteinExistence type="predicted"/>
<feature type="region of interest" description="Disordered" evidence="1">
    <location>
        <begin position="255"/>
        <end position="279"/>
    </location>
</feature>
<evidence type="ECO:0000256" key="1">
    <source>
        <dbReference type="SAM" id="MobiDB-lite"/>
    </source>
</evidence>